<evidence type="ECO:0000313" key="8">
    <source>
        <dbReference type="EMBL" id="CAL5977658.1"/>
    </source>
</evidence>
<dbReference type="Proteomes" id="UP001642409">
    <property type="component" value="Unassembled WGS sequence"/>
</dbReference>
<dbReference type="Gene3D" id="1.10.287.70">
    <property type="match status" value="1"/>
</dbReference>
<sequence length="647" mass="75878">MWKQGLISYIGPSQYKVYSLLQTTVDTLSQKIALIRQAKQNNTDNIMTLIVKWCYQSYPRQFIYIFAPPQVDKRFLCSLCNQMYTRHLRMKPCEHLICESCINQQWWEKIKCPVCEETLTDIDVDPLIIKSMLSTPVKCLNDQEKEMEVAMQSSVECTRKNNILYLPDEIFTLKDRFNRNEIPIQTLNFMRKEQLQNKNEEILEQITGLNYKILFYQHTTQEKHINIPPCMEQTPYKNFQTHQKECVHCLKQCIHCHQQFPNIAIQMHQLTCPEQVVACPVCYKTELKVTQYNQHVMNCLLKMEELEKHQADLPKECLIDVDLDLKMQNLDKRVQELINTVMKWDTLLQNEVISYMKGIKGTSKLIFPTKFVIWLTKYYRLKLMPQCIMSTIIMLYILSFLRQFSTSYQQAAIPLFIIQLINYGFFCIYTYKFFTAGSFRKNATGFMFSSYIAQILFFAIMYTTLAIIQPTSFIGIDPNDMKEPIQVFYDFLYFSSVLSGKVGFGDLYPKGALAKIIVTAQIFHSSLIVLIWFRGISFFIKVIEVSEFEQNYEKGRIKAMKELGQQDQYDEVGDTVDLISPTSSSRKHSLKNRKDSKIRGLSIASADFIRKSIEKERKSIEIERIDKESGLTEPVNFKQETEKEYLE</sequence>
<dbReference type="InterPro" id="IPR018957">
    <property type="entry name" value="Znf_C3HC4_RING-type"/>
</dbReference>
<name>A0AA86NHC2_9EUKA</name>
<comment type="caution">
    <text evidence="7">The sequence shown here is derived from an EMBL/GenBank/DDBJ whole genome shotgun (WGS) entry which is preliminary data.</text>
</comment>
<dbReference type="EMBL" id="CATOUU010000171">
    <property type="protein sequence ID" value="CAI9919200.1"/>
    <property type="molecule type" value="Genomic_DNA"/>
</dbReference>
<accession>A0AA86NHC2</accession>
<proteinExistence type="predicted"/>
<protein>
    <submittedName>
        <fullName evidence="7">Transmembrane domain-containing protein</fullName>
    </submittedName>
    <submittedName>
        <fullName evidence="8">Transmembrane_domain-containing protein</fullName>
    </submittedName>
</protein>
<dbReference type="AlphaFoldDB" id="A0AA86NHC2"/>
<reference evidence="7" key="1">
    <citation type="submission" date="2023-06" db="EMBL/GenBank/DDBJ databases">
        <authorList>
            <person name="Kurt Z."/>
        </authorList>
    </citation>
    <scope>NUCLEOTIDE SEQUENCE</scope>
</reference>
<dbReference type="PROSITE" id="PS00518">
    <property type="entry name" value="ZF_RING_1"/>
    <property type="match status" value="1"/>
</dbReference>
<gene>
    <name evidence="8" type="ORF">HINF_LOCUS4409</name>
    <name evidence="7" type="ORF">HINF_LOCUS6845</name>
</gene>
<dbReference type="SUPFAM" id="SSF57850">
    <property type="entry name" value="RING/U-box"/>
    <property type="match status" value="1"/>
</dbReference>
<evidence type="ECO:0000256" key="5">
    <source>
        <dbReference type="SAM" id="Phobius"/>
    </source>
</evidence>
<evidence type="ECO:0000256" key="2">
    <source>
        <dbReference type="ARBA" id="ARBA00022771"/>
    </source>
</evidence>
<organism evidence="7">
    <name type="scientific">Hexamita inflata</name>
    <dbReference type="NCBI Taxonomy" id="28002"/>
    <lineage>
        <taxon>Eukaryota</taxon>
        <taxon>Metamonada</taxon>
        <taxon>Diplomonadida</taxon>
        <taxon>Hexamitidae</taxon>
        <taxon>Hexamitinae</taxon>
        <taxon>Hexamita</taxon>
    </lineage>
</organism>
<reference evidence="8 9" key="2">
    <citation type="submission" date="2024-07" db="EMBL/GenBank/DDBJ databases">
        <authorList>
            <person name="Akdeniz Z."/>
        </authorList>
    </citation>
    <scope>NUCLEOTIDE SEQUENCE [LARGE SCALE GENOMIC DNA]</scope>
</reference>
<feature type="transmembrane region" description="Helical" evidence="5">
    <location>
        <begin position="383"/>
        <end position="401"/>
    </location>
</feature>
<keyword evidence="2 4" id="KW-0863">Zinc-finger</keyword>
<evidence type="ECO:0000256" key="3">
    <source>
        <dbReference type="ARBA" id="ARBA00022833"/>
    </source>
</evidence>
<dbReference type="PROSITE" id="PS50089">
    <property type="entry name" value="ZF_RING_2"/>
    <property type="match status" value="1"/>
</dbReference>
<dbReference type="Gene3D" id="3.30.40.10">
    <property type="entry name" value="Zinc/RING finger domain, C3HC4 (zinc finger)"/>
    <property type="match status" value="1"/>
</dbReference>
<keyword evidence="5" id="KW-1133">Transmembrane helix</keyword>
<evidence type="ECO:0000256" key="4">
    <source>
        <dbReference type="PROSITE-ProRule" id="PRU00175"/>
    </source>
</evidence>
<evidence type="ECO:0000259" key="6">
    <source>
        <dbReference type="PROSITE" id="PS50089"/>
    </source>
</evidence>
<dbReference type="CDD" id="cd16449">
    <property type="entry name" value="RING-HC"/>
    <property type="match status" value="1"/>
</dbReference>
<keyword evidence="5 7" id="KW-0812">Transmembrane</keyword>
<feature type="transmembrane region" description="Helical" evidence="5">
    <location>
        <begin position="413"/>
        <end position="431"/>
    </location>
</feature>
<keyword evidence="1" id="KW-0479">Metal-binding</keyword>
<dbReference type="SUPFAM" id="SSF81324">
    <property type="entry name" value="Voltage-gated potassium channels"/>
    <property type="match status" value="1"/>
</dbReference>
<dbReference type="GO" id="GO:0008270">
    <property type="term" value="F:zinc ion binding"/>
    <property type="evidence" value="ECO:0007669"/>
    <property type="project" value="UniProtKB-KW"/>
</dbReference>
<dbReference type="Pfam" id="PF00097">
    <property type="entry name" value="zf-C3HC4"/>
    <property type="match status" value="1"/>
</dbReference>
<dbReference type="InterPro" id="IPR001841">
    <property type="entry name" value="Znf_RING"/>
</dbReference>
<dbReference type="InterPro" id="IPR017907">
    <property type="entry name" value="Znf_RING_CS"/>
</dbReference>
<keyword evidence="9" id="KW-1185">Reference proteome</keyword>
<dbReference type="PANTHER" id="PTHR10131">
    <property type="entry name" value="TNF RECEPTOR ASSOCIATED FACTOR"/>
    <property type="match status" value="1"/>
</dbReference>
<keyword evidence="5" id="KW-0472">Membrane</keyword>
<feature type="transmembrane region" description="Helical" evidence="5">
    <location>
        <begin position="451"/>
        <end position="475"/>
    </location>
</feature>
<evidence type="ECO:0000313" key="7">
    <source>
        <dbReference type="EMBL" id="CAI9919200.1"/>
    </source>
</evidence>
<evidence type="ECO:0000313" key="9">
    <source>
        <dbReference type="Proteomes" id="UP001642409"/>
    </source>
</evidence>
<dbReference type="InterPro" id="IPR013083">
    <property type="entry name" value="Znf_RING/FYVE/PHD"/>
</dbReference>
<keyword evidence="3" id="KW-0862">Zinc</keyword>
<feature type="transmembrane region" description="Helical" evidence="5">
    <location>
        <begin position="516"/>
        <end position="533"/>
    </location>
</feature>
<evidence type="ECO:0000256" key="1">
    <source>
        <dbReference type="ARBA" id="ARBA00022723"/>
    </source>
</evidence>
<dbReference type="SMART" id="SM00184">
    <property type="entry name" value="RING"/>
    <property type="match status" value="1"/>
</dbReference>
<feature type="domain" description="RING-type" evidence="6">
    <location>
        <begin position="77"/>
        <end position="116"/>
    </location>
</feature>
<dbReference type="EMBL" id="CAXDID020000008">
    <property type="protein sequence ID" value="CAL5977658.1"/>
    <property type="molecule type" value="Genomic_DNA"/>
</dbReference>